<gene>
    <name evidence="1" type="ORF">Tcan_04935</name>
</gene>
<keyword evidence="2" id="KW-1185">Reference proteome</keyword>
<comment type="caution">
    <text evidence="1">The sequence shown here is derived from an EMBL/GenBank/DDBJ whole genome shotgun (WGS) entry which is preliminary data.</text>
</comment>
<evidence type="ECO:0000313" key="1">
    <source>
        <dbReference type="EMBL" id="KHN77402.1"/>
    </source>
</evidence>
<reference evidence="1 2" key="1">
    <citation type="submission" date="2014-11" db="EMBL/GenBank/DDBJ databases">
        <title>Genetic blueprint of the zoonotic pathogen Toxocara canis.</title>
        <authorList>
            <person name="Zhu X.-Q."/>
            <person name="Korhonen P.K."/>
            <person name="Cai H."/>
            <person name="Young N.D."/>
            <person name="Nejsum P."/>
            <person name="von Samson-Himmelstjerna G."/>
            <person name="Boag P.R."/>
            <person name="Tan P."/>
            <person name="Li Q."/>
            <person name="Min J."/>
            <person name="Yang Y."/>
            <person name="Wang X."/>
            <person name="Fang X."/>
            <person name="Hall R.S."/>
            <person name="Hofmann A."/>
            <person name="Sternberg P.W."/>
            <person name="Jex A.R."/>
            <person name="Gasser R.B."/>
        </authorList>
    </citation>
    <scope>NUCLEOTIDE SEQUENCE [LARGE SCALE GENOMIC DNA]</scope>
    <source>
        <strain evidence="1">PN_DK_2014</strain>
    </source>
</reference>
<dbReference type="EMBL" id="JPKZ01002305">
    <property type="protein sequence ID" value="KHN77402.1"/>
    <property type="molecule type" value="Genomic_DNA"/>
</dbReference>
<dbReference type="Proteomes" id="UP000031036">
    <property type="component" value="Unassembled WGS sequence"/>
</dbReference>
<sequence>MAFSRTMAFTNTDMVTSSNRSFHDTNCSTALAGRSSWRMIAIFRRCSASASGTACSCSSSTLPPRISQISVSTVRYLSSPSFSLHIRSALLSFSLGTVSKTGTNGLTI</sequence>
<proteinExistence type="predicted"/>
<name>A0A0B2V7G2_TOXCA</name>
<organism evidence="1 2">
    <name type="scientific">Toxocara canis</name>
    <name type="common">Canine roundworm</name>
    <dbReference type="NCBI Taxonomy" id="6265"/>
    <lineage>
        <taxon>Eukaryota</taxon>
        <taxon>Metazoa</taxon>
        <taxon>Ecdysozoa</taxon>
        <taxon>Nematoda</taxon>
        <taxon>Chromadorea</taxon>
        <taxon>Rhabditida</taxon>
        <taxon>Spirurina</taxon>
        <taxon>Ascaridomorpha</taxon>
        <taxon>Ascaridoidea</taxon>
        <taxon>Toxocaridae</taxon>
        <taxon>Toxocara</taxon>
    </lineage>
</organism>
<dbReference type="AlphaFoldDB" id="A0A0B2V7G2"/>
<accession>A0A0B2V7G2</accession>
<protein>
    <submittedName>
        <fullName evidence="1">Uncharacterized protein</fullName>
    </submittedName>
</protein>
<evidence type="ECO:0000313" key="2">
    <source>
        <dbReference type="Proteomes" id="UP000031036"/>
    </source>
</evidence>